<keyword evidence="2" id="KW-0732">Signal</keyword>
<sequence>MAMANCLKILLLWAGIIVMAEARYQQCFRVNSTALQSTSQPPITTSNTSVTAKAKAETQAPPPLECSYTVTTSKSGFNITMNGNFTTGDYIINITETGRPDTGNSYPLPFSNESLTHEIKRLKPCTEYEHDVAFNDAAGKETPCTTQTNTTKTNELKEVDIKEGSCMTGYVCYRSDWDISSSLSTSNNIIISAELCTSDKNGICFKPRYIDICTNLTTTFTSGNCTNALSLTRSITADILNPSEINQTSPTKLLAEIKTDLPPNCKNLHITYSCQENGKPNELKNLTVLEPYTDYNCTGQIMENYVNIKNTTAIKFRIDCDVADTNQFGGTYHDKDWSDADVDENAVIELTEIYANVPQSECRRRDST</sequence>
<dbReference type="EMBL" id="JAULUE010002049">
    <property type="protein sequence ID" value="KAK5907035.1"/>
    <property type="molecule type" value="Genomic_DNA"/>
</dbReference>
<organism evidence="3 4">
    <name type="scientific">Champsocephalus esox</name>
    <name type="common">pike icefish</name>
    <dbReference type="NCBI Taxonomy" id="159716"/>
    <lineage>
        <taxon>Eukaryota</taxon>
        <taxon>Metazoa</taxon>
        <taxon>Chordata</taxon>
        <taxon>Craniata</taxon>
        <taxon>Vertebrata</taxon>
        <taxon>Euteleostomi</taxon>
        <taxon>Actinopterygii</taxon>
        <taxon>Neopterygii</taxon>
        <taxon>Teleostei</taxon>
        <taxon>Neoteleostei</taxon>
        <taxon>Acanthomorphata</taxon>
        <taxon>Eupercaria</taxon>
        <taxon>Perciformes</taxon>
        <taxon>Notothenioidei</taxon>
        <taxon>Channichthyidae</taxon>
        <taxon>Champsocephalus</taxon>
    </lineage>
</organism>
<protein>
    <submittedName>
        <fullName evidence="3">Uncharacterized protein</fullName>
    </submittedName>
</protein>
<evidence type="ECO:0000313" key="3">
    <source>
        <dbReference type="EMBL" id="KAK5907035.1"/>
    </source>
</evidence>
<evidence type="ECO:0000313" key="4">
    <source>
        <dbReference type="Proteomes" id="UP001335648"/>
    </source>
</evidence>
<feature type="region of interest" description="Disordered" evidence="1">
    <location>
        <begin position="37"/>
        <end position="58"/>
    </location>
</feature>
<feature type="signal peptide" evidence="2">
    <location>
        <begin position="1"/>
        <end position="22"/>
    </location>
</feature>
<gene>
    <name evidence="3" type="ORF">CesoFtcFv8_004922</name>
</gene>
<proteinExistence type="predicted"/>
<feature type="chain" id="PRO_5042814970" evidence="2">
    <location>
        <begin position="23"/>
        <end position="368"/>
    </location>
</feature>
<dbReference type="InterPro" id="IPR013783">
    <property type="entry name" value="Ig-like_fold"/>
</dbReference>
<dbReference type="Gene3D" id="2.60.40.10">
    <property type="entry name" value="Immunoglobulins"/>
    <property type="match status" value="1"/>
</dbReference>
<accession>A0AAN8CQZ0</accession>
<feature type="compositionally biased region" description="Polar residues" evidence="1">
    <location>
        <begin position="37"/>
        <end position="51"/>
    </location>
</feature>
<dbReference type="Proteomes" id="UP001335648">
    <property type="component" value="Unassembled WGS sequence"/>
</dbReference>
<evidence type="ECO:0000256" key="2">
    <source>
        <dbReference type="SAM" id="SignalP"/>
    </source>
</evidence>
<name>A0AAN8CQZ0_9TELE</name>
<reference evidence="3 4" key="1">
    <citation type="journal article" date="2023" name="Mol. Biol. Evol.">
        <title>Genomics of Secondarily Temperate Adaptation in the Only Non-Antarctic Icefish.</title>
        <authorList>
            <person name="Rivera-Colon A.G."/>
            <person name="Rayamajhi N."/>
            <person name="Minhas B.F."/>
            <person name="Madrigal G."/>
            <person name="Bilyk K.T."/>
            <person name="Yoon V."/>
            <person name="Hune M."/>
            <person name="Gregory S."/>
            <person name="Cheng C.H.C."/>
            <person name="Catchen J.M."/>
        </authorList>
    </citation>
    <scope>NUCLEOTIDE SEQUENCE [LARGE SCALE GENOMIC DNA]</scope>
    <source>
        <strain evidence="3">JC2023a</strain>
    </source>
</reference>
<dbReference type="AlphaFoldDB" id="A0AAN8CQZ0"/>
<evidence type="ECO:0000256" key="1">
    <source>
        <dbReference type="SAM" id="MobiDB-lite"/>
    </source>
</evidence>
<keyword evidence="4" id="KW-1185">Reference proteome</keyword>
<comment type="caution">
    <text evidence="3">The sequence shown here is derived from an EMBL/GenBank/DDBJ whole genome shotgun (WGS) entry which is preliminary data.</text>
</comment>